<dbReference type="EMBL" id="CAFBON010000215">
    <property type="protein sequence ID" value="CAB5002067.1"/>
    <property type="molecule type" value="Genomic_DNA"/>
</dbReference>
<accession>A0A6J7P9M4</accession>
<feature type="compositionally biased region" description="Basic and acidic residues" evidence="1">
    <location>
        <begin position="1"/>
        <end position="15"/>
    </location>
</feature>
<reference evidence="2" key="1">
    <citation type="submission" date="2020-05" db="EMBL/GenBank/DDBJ databases">
        <authorList>
            <person name="Chiriac C."/>
            <person name="Salcher M."/>
            <person name="Ghai R."/>
            <person name="Kavagutti S V."/>
        </authorList>
    </citation>
    <scope>NUCLEOTIDE SEQUENCE</scope>
</reference>
<evidence type="ECO:0000313" key="2">
    <source>
        <dbReference type="EMBL" id="CAB5002067.1"/>
    </source>
</evidence>
<sequence>MRRTPRTPESRKDSSRSISTSKLVRRIEIAESTSRASAGTGIRWARSMIVRHGVVIPSVRTMPSPSSSGGTGSLPQSGIWQVVRSMASSCRAEWTVICPPMPLLVRSHENSTIPLRSNPWKTNRRAAVAPLVTARPSRKSAPATTWFNHEAGTPADRKTPGATESKRRRSRSPSICFGVNPRSANCLAVASPPCASDRR</sequence>
<organism evidence="2">
    <name type="scientific">freshwater metagenome</name>
    <dbReference type="NCBI Taxonomy" id="449393"/>
    <lineage>
        <taxon>unclassified sequences</taxon>
        <taxon>metagenomes</taxon>
        <taxon>ecological metagenomes</taxon>
    </lineage>
</organism>
<protein>
    <submittedName>
        <fullName evidence="2">Unannotated protein</fullName>
    </submittedName>
</protein>
<evidence type="ECO:0000256" key="1">
    <source>
        <dbReference type="SAM" id="MobiDB-lite"/>
    </source>
</evidence>
<gene>
    <name evidence="2" type="ORF">UFOPK3954_01793</name>
</gene>
<proteinExistence type="predicted"/>
<name>A0A6J7P9M4_9ZZZZ</name>
<feature type="region of interest" description="Disordered" evidence="1">
    <location>
        <begin position="135"/>
        <end position="180"/>
    </location>
</feature>
<dbReference type="AlphaFoldDB" id="A0A6J7P9M4"/>
<feature type="region of interest" description="Disordered" evidence="1">
    <location>
        <begin position="1"/>
        <end position="20"/>
    </location>
</feature>